<name>A0A6J7LIM2_9ZZZZ</name>
<sequence length="79" mass="9034">MERPRHRHHVYAARDDVLGHTWSRESLSNTHECFGADDTLDRLGQGYEAAISRLRALHDHVVALIEATGYVNEVYSGFR</sequence>
<evidence type="ECO:0000313" key="1">
    <source>
        <dbReference type="EMBL" id="CAB4967012.1"/>
    </source>
</evidence>
<protein>
    <submittedName>
        <fullName evidence="1">Unannotated protein</fullName>
    </submittedName>
</protein>
<proteinExistence type="predicted"/>
<dbReference type="EMBL" id="CAFBNE010000133">
    <property type="protein sequence ID" value="CAB4967012.1"/>
    <property type="molecule type" value="Genomic_DNA"/>
</dbReference>
<accession>A0A6J7LIM2</accession>
<organism evidence="1">
    <name type="scientific">freshwater metagenome</name>
    <dbReference type="NCBI Taxonomy" id="449393"/>
    <lineage>
        <taxon>unclassified sequences</taxon>
        <taxon>metagenomes</taxon>
        <taxon>ecological metagenomes</taxon>
    </lineage>
</organism>
<reference evidence="1" key="1">
    <citation type="submission" date="2020-05" db="EMBL/GenBank/DDBJ databases">
        <authorList>
            <person name="Chiriac C."/>
            <person name="Salcher M."/>
            <person name="Ghai R."/>
            <person name="Kavagutti S V."/>
        </authorList>
    </citation>
    <scope>NUCLEOTIDE SEQUENCE</scope>
</reference>
<gene>
    <name evidence="1" type="ORF">UFOPK3772_02889</name>
</gene>
<dbReference type="AlphaFoldDB" id="A0A6J7LIM2"/>